<protein>
    <recommendedName>
        <fullName evidence="5">Antirestriction protein ArdC</fullName>
    </recommendedName>
</protein>
<evidence type="ECO:0008006" key="5">
    <source>
        <dbReference type="Google" id="ProtNLM"/>
    </source>
</evidence>
<dbReference type="AlphaFoldDB" id="A0A1N7BYV0"/>
<dbReference type="GO" id="GO:0003697">
    <property type="term" value="F:single-stranded DNA binding"/>
    <property type="evidence" value="ECO:0007669"/>
    <property type="project" value="InterPro"/>
</dbReference>
<feature type="domain" description="IrrE N-terminal-like" evidence="1">
    <location>
        <begin position="152"/>
        <end position="232"/>
    </location>
</feature>
<proteinExistence type="predicted"/>
<evidence type="ECO:0000313" key="4">
    <source>
        <dbReference type="Proteomes" id="UP000185669"/>
    </source>
</evidence>
<dbReference type="InterPro" id="IPR010359">
    <property type="entry name" value="IrrE_HExxH"/>
</dbReference>
<dbReference type="RefSeq" id="WP_076546154.1">
    <property type="nucleotide sequence ID" value="NZ_FTNC01000037.1"/>
</dbReference>
<dbReference type="Pfam" id="PF08401">
    <property type="entry name" value="ArdcN"/>
    <property type="match status" value="1"/>
</dbReference>
<reference evidence="4" key="1">
    <citation type="submission" date="2017-01" db="EMBL/GenBank/DDBJ databases">
        <authorList>
            <person name="Varghese N."/>
            <person name="Submissions S."/>
        </authorList>
    </citation>
    <scope>NUCLEOTIDE SEQUENCE [LARGE SCALE GENOMIC DNA]</scope>
    <source>
        <strain evidence="4">ATCC 700103</strain>
    </source>
</reference>
<dbReference type="Proteomes" id="UP000185669">
    <property type="component" value="Unassembled WGS sequence"/>
</dbReference>
<name>A0A1N7BYV0_9FIRM</name>
<feature type="domain" description="N-terminal" evidence="2">
    <location>
        <begin position="6"/>
        <end position="118"/>
    </location>
</feature>
<accession>A0A1N7BYV0</accession>
<evidence type="ECO:0000259" key="1">
    <source>
        <dbReference type="Pfam" id="PF06114"/>
    </source>
</evidence>
<organism evidence="3 4">
    <name type="scientific">Halanaerobium kushneri</name>
    <dbReference type="NCBI Taxonomy" id="56779"/>
    <lineage>
        <taxon>Bacteria</taxon>
        <taxon>Bacillati</taxon>
        <taxon>Bacillota</taxon>
        <taxon>Clostridia</taxon>
        <taxon>Halanaerobiales</taxon>
        <taxon>Halanaerobiaceae</taxon>
        <taxon>Halanaerobium</taxon>
    </lineage>
</organism>
<dbReference type="Pfam" id="PF06114">
    <property type="entry name" value="Peptidase_M78"/>
    <property type="match status" value="1"/>
</dbReference>
<dbReference type="OrthoDB" id="9803716at2"/>
<dbReference type="InterPro" id="IPR013610">
    <property type="entry name" value="ArdC_N"/>
</dbReference>
<gene>
    <name evidence="3" type="ORF">SAMN05421834_1377</name>
</gene>
<dbReference type="EMBL" id="FTNC01000037">
    <property type="protein sequence ID" value="SIR56480.1"/>
    <property type="molecule type" value="Genomic_DNA"/>
</dbReference>
<evidence type="ECO:0000313" key="3">
    <source>
        <dbReference type="EMBL" id="SIR56480.1"/>
    </source>
</evidence>
<evidence type="ECO:0000259" key="2">
    <source>
        <dbReference type="Pfam" id="PF08401"/>
    </source>
</evidence>
<sequence>MSKKKTAQLLESLNERIDKVQSSSEFKKVLKFFSKFHNYSYQNSMLILMQKPEASFVAGYRQWQKKFNRHVKKGEKGIAILAPFTYKKEVKKSNLNSNSDDEETEEVKRTYFNTVYVFDISQTEGEPVPELDMKLENTNKELINLLLNYADSQEIEVGFKPLSDTIEGYSRGGEIIINEKANETEQASILMHELAHEHMHFNNESNSLNLSKEIIEMEAEAVAFVVMDYFDIESKSDKYLALYKESYDLMESFKRINDVTSSILDHLLVNEEKEDSKKDSENK</sequence>
<dbReference type="STRING" id="56779.SAMN05421834_1377"/>
<keyword evidence="4" id="KW-1185">Reference proteome</keyword>